<evidence type="ECO:0000256" key="8">
    <source>
        <dbReference type="ARBA" id="ARBA00023077"/>
    </source>
</evidence>
<evidence type="ECO:0000256" key="1">
    <source>
        <dbReference type="ARBA" id="ARBA00004571"/>
    </source>
</evidence>
<dbReference type="InterPro" id="IPR012910">
    <property type="entry name" value="Plug_dom"/>
</dbReference>
<dbReference type="EMBL" id="EU408357">
    <property type="protein sequence ID" value="ACN58966.1"/>
    <property type="molecule type" value="Genomic_DNA"/>
</dbReference>
<feature type="signal peptide" evidence="13">
    <location>
        <begin position="1"/>
        <end position="41"/>
    </location>
</feature>
<evidence type="ECO:0000256" key="11">
    <source>
        <dbReference type="PROSITE-ProRule" id="PRU01360"/>
    </source>
</evidence>
<evidence type="ECO:0000259" key="15">
    <source>
        <dbReference type="Pfam" id="PF07715"/>
    </source>
</evidence>
<keyword evidence="8 12" id="KW-0798">TonB box</keyword>
<comment type="subcellular location">
    <subcellularLocation>
        <location evidence="1 11">Cell outer membrane</location>
        <topology evidence="1 11">Multi-pass membrane protein</topology>
    </subcellularLocation>
</comment>
<gene>
    <name evidence="16" type="ORF">AKSOIL_0187</name>
</gene>
<feature type="domain" description="TonB-dependent receptor-like beta-barrel" evidence="14">
    <location>
        <begin position="317"/>
        <end position="760"/>
    </location>
</feature>
<proteinExistence type="inferred from homology"/>
<keyword evidence="5 11" id="KW-0812">Transmembrane</keyword>
<evidence type="ECO:0000256" key="9">
    <source>
        <dbReference type="ARBA" id="ARBA00023136"/>
    </source>
</evidence>
<keyword evidence="10 11" id="KW-0998">Cell outer membrane</keyword>
<dbReference type="PROSITE" id="PS52016">
    <property type="entry name" value="TONB_DEPENDENT_REC_3"/>
    <property type="match status" value="1"/>
</dbReference>
<evidence type="ECO:0000256" key="6">
    <source>
        <dbReference type="ARBA" id="ARBA00023004"/>
    </source>
</evidence>
<name>C0INT0_9BACT</name>
<evidence type="ECO:0000256" key="10">
    <source>
        <dbReference type="ARBA" id="ARBA00023237"/>
    </source>
</evidence>
<comment type="similarity">
    <text evidence="11 12">Belongs to the TonB-dependent receptor family.</text>
</comment>
<dbReference type="InterPro" id="IPR039426">
    <property type="entry name" value="TonB-dep_rcpt-like"/>
</dbReference>
<evidence type="ECO:0000256" key="2">
    <source>
        <dbReference type="ARBA" id="ARBA00022448"/>
    </source>
</evidence>
<evidence type="ECO:0000256" key="3">
    <source>
        <dbReference type="ARBA" id="ARBA00022452"/>
    </source>
</evidence>
<dbReference type="InterPro" id="IPR036942">
    <property type="entry name" value="Beta-barrel_TonB_sf"/>
</dbReference>
<keyword evidence="4" id="KW-0410">Iron transport</keyword>
<dbReference type="AlphaFoldDB" id="C0INT0"/>
<keyword evidence="2 11" id="KW-0813">Transport</keyword>
<reference evidence="16" key="1">
    <citation type="journal article" date="2009" name="ISME J.">
        <title>Functional metagenomics reveals diverse beta-lactamases in a remote Alaskan soil.</title>
        <authorList>
            <person name="Allen H.K."/>
            <person name="Moe L.A."/>
            <person name="Rodbumrer J."/>
            <person name="Gaarder A."/>
            <person name="Handelsman J."/>
        </authorList>
    </citation>
    <scope>NUCLEOTIDE SEQUENCE</scope>
</reference>
<organism evidence="16">
    <name type="scientific">uncultured bacterium BLR10</name>
    <dbReference type="NCBI Taxonomy" id="506513"/>
    <lineage>
        <taxon>Bacteria</taxon>
        <taxon>environmental samples</taxon>
    </lineage>
</organism>
<keyword evidence="3 11" id="KW-1134">Transmembrane beta strand</keyword>
<dbReference type="InterPro" id="IPR000531">
    <property type="entry name" value="Beta-barrel_TonB"/>
</dbReference>
<dbReference type="Pfam" id="PF07715">
    <property type="entry name" value="Plug"/>
    <property type="match status" value="1"/>
</dbReference>
<evidence type="ECO:0000256" key="7">
    <source>
        <dbReference type="ARBA" id="ARBA00023065"/>
    </source>
</evidence>
<dbReference type="Pfam" id="PF00593">
    <property type="entry name" value="TonB_dep_Rec_b-barrel"/>
    <property type="match status" value="1"/>
</dbReference>
<keyword evidence="6" id="KW-0408">Iron</keyword>
<evidence type="ECO:0000256" key="13">
    <source>
        <dbReference type="SAM" id="SignalP"/>
    </source>
</evidence>
<sequence>MHHFGAATLTDRRSSGMKITQKIMCSSVAAALAALAMPAGAQQFKPADELEVVVVTAQKRKEDPAKVAMSISAVTGAQLQAEHVRDITDLTRIVPNISFTAASGNGGAGPGTSNIEIRGISSTAGAATVGVYLGDTPVTVGNVYTMGNVEPKFFDIDRVEVLRGPQATLYGASSMGGTIKFIPNEPDLKDREFTTYTEASNTKGGSPNYSANIVANLPLIPNELALRIGVQAQHTGGYIDQVDGDGNVLANNINKISDQELRAALKWKPTRGLTITPSVYYQKIDAKDIAAFNLELPNYQAQKQVREPSRDTLLSPSVTINWDLGAFDLTSATSYFERKFDRTQNGSAYNSYSLSTFLTSTEDGGKAPPELIEAIAGLPSAVYLNNQVRQVSQEFRLASRPYDAAVSPWTWLAGTYFSRQHTNIIENDPIFGVTDTFKQFGFDIADPELLPDARPGQFPGDNSFAGAFHYREKQASIFGEVNYYFSPAVHATVGARYLKADTTLEQRNGNYLAGAGNNSSAATSSKAFTPKYAVTWEVNPANTVYTSVAKGFRLGGNNIFVPPTTCGPDLEANGLEAGPPDYKPDSLWSYEVGSKSRFLNNRLSINADVFYVKWKNIQQGVYLPTCAYTYNANAGDATSKGFEFDIKAKPLPGLTLSASGGYVKAELSNDQGIENGVVGAVAGAQIQGVPKYNAAINAVYNFAAFGDKSAFVMAGMQWVGASKGSLDPDQTDHDRPAYHTTDFSAGMSFDRYNVSVFVKNAFDTDTVIQHPQVASIVQGYRLAPRSIGVSLATKF</sequence>
<dbReference type="SUPFAM" id="SSF56935">
    <property type="entry name" value="Porins"/>
    <property type="match status" value="1"/>
</dbReference>
<protein>
    <submittedName>
        <fullName evidence="16">TonB-dependent receptor</fullName>
    </submittedName>
</protein>
<dbReference type="Gene3D" id="2.40.170.20">
    <property type="entry name" value="TonB-dependent receptor, beta-barrel domain"/>
    <property type="match status" value="1"/>
</dbReference>
<keyword evidence="9 11" id="KW-0472">Membrane</keyword>
<dbReference type="GO" id="GO:0006826">
    <property type="term" value="P:iron ion transport"/>
    <property type="evidence" value="ECO:0007669"/>
    <property type="project" value="UniProtKB-KW"/>
</dbReference>
<evidence type="ECO:0000256" key="5">
    <source>
        <dbReference type="ARBA" id="ARBA00022692"/>
    </source>
</evidence>
<evidence type="ECO:0000256" key="4">
    <source>
        <dbReference type="ARBA" id="ARBA00022496"/>
    </source>
</evidence>
<feature type="chain" id="PRO_5002898960" evidence="13">
    <location>
        <begin position="42"/>
        <end position="795"/>
    </location>
</feature>
<accession>C0INT0</accession>
<evidence type="ECO:0000259" key="14">
    <source>
        <dbReference type="Pfam" id="PF00593"/>
    </source>
</evidence>
<dbReference type="PANTHER" id="PTHR32552">
    <property type="entry name" value="FERRICHROME IRON RECEPTOR-RELATED"/>
    <property type="match status" value="1"/>
</dbReference>
<keyword evidence="16" id="KW-0675">Receptor</keyword>
<evidence type="ECO:0000256" key="12">
    <source>
        <dbReference type="RuleBase" id="RU003357"/>
    </source>
</evidence>
<dbReference type="PANTHER" id="PTHR32552:SF81">
    <property type="entry name" value="TONB-DEPENDENT OUTER MEMBRANE RECEPTOR"/>
    <property type="match status" value="1"/>
</dbReference>
<dbReference type="GO" id="GO:0009279">
    <property type="term" value="C:cell outer membrane"/>
    <property type="evidence" value="ECO:0007669"/>
    <property type="project" value="UniProtKB-SubCell"/>
</dbReference>
<keyword evidence="13" id="KW-0732">Signal</keyword>
<keyword evidence="7" id="KW-0406">Ion transport</keyword>
<feature type="domain" description="TonB-dependent receptor plug" evidence="15">
    <location>
        <begin position="65"/>
        <end position="178"/>
    </location>
</feature>
<evidence type="ECO:0000313" key="16">
    <source>
        <dbReference type="EMBL" id="ACN58966.1"/>
    </source>
</evidence>